<proteinExistence type="predicted"/>
<dbReference type="Proteomes" id="UP000183832">
    <property type="component" value="Unassembled WGS sequence"/>
</dbReference>
<dbReference type="EMBL" id="CVRI01000044">
    <property type="protein sequence ID" value="CRK96771.1"/>
    <property type="molecule type" value="Genomic_DNA"/>
</dbReference>
<keyword evidence="2" id="KW-1185">Reference proteome</keyword>
<evidence type="ECO:0000313" key="1">
    <source>
        <dbReference type="EMBL" id="CRK96771.1"/>
    </source>
</evidence>
<name>A0A1J1I978_9DIPT</name>
<protein>
    <submittedName>
        <fullName evidence="1">CLUMA_CG010205, isoform A</fullName>
    </submittedName>
</protein>
<reference evidence="1 2" key="1">
    <citation type="submission" date="2015-04" db="EMBL/GenBank/DDBJ databases">
        <authorList>
            <person name="Syromyatnikov M.Y."/>
            <person name="Popov V.N."/>
        </authorList>
    </citation>
    <scope>NUCLEOTIDE SEQUENCE [LARGE SCALE GENOMIC DNA]</scope>
</reference>
<sequence>MFNIDYRDHIQCTSKTMKSHASVWGKETYHSRRDFKESKRFLYKLLLAYALIIKSRERKNKVGNNLGHDEKNKINDIMSLRLLSAHILDYVVKIIVKKVAREKRRSNRSYHKKKKKNKG</sequence>
<dbReference type="AlphaFoldDB" id="A0A1J1I978"/>
<gene>
    <name evidence="1" type="ORF">CLUMA_CG010205</name>
</gene>
<accession>A0A1J1I978</accession>
<evidence type="ECO:0000313" key="2">
    <source>
        <dbReference type="Proteomes" id="UP000183832"/>
    </source>
</evidence>
<organism evidence="1 2">
    <name type="scientific">Clunio marinus</name>
    <dbReference type="NCBI Taxonomy" id="568069"/>
    <lineage>
        <taxon>Eukaryota</taxon>
        <taxon>Metazoa</taxon>
        <taxon>Ecdysozoa</taxon>
        <taxon>Arthropoda</taxon>
        <taxon>Hexapoda</taxon>
        <taxon>Insecta</taxon>
        <taxon>Pterygota</taxon>
        <taxon>Neoptera</taxon>
        <taxon>Endopterygota</taxon>
        <taxon>Diptera</taxon>
        <taxon>Nematocera</taxon>
        <taxon>Chironomoidea</taxon>
        <taxon>Chironomidae</taxon>
        <taxon>Clunio</taxon>
    </lineage>
</organism>